<keyword evidence="1" id="KW-0472">Membrane</keyword>
<proteinExistence type="predicted"/>
<keyword evidence="1" id="KW-0812">Transmembrane</keyword>
<sequence length="65" mass="7616">LHILLFPLKKLRKDSTKCFLNFLKENLLLFPSFIYFSLSLSSLSLVSHQSTENLRRKEKNGKYIG</sequence>
<evidence type="ECO:0000256" key="1">
    <source>
        <dbReference type="SAM" id="Phobius"/>
    </source>
</evidence>
<feature type="non-terminal residue" evidence="2">
    <location>
        <position position="1"/>
    </location>
</feature>
<organism evidence="2 3">
    <name type="scientific">Sphagnum troendelagicum</name>
    <dbReference type="NCBI Taxonomy" id="128251"/>
    <lineage>
        <taxon>Eukaryota</taxon>
        <taxon>Viridiplantae</taxon>
        <taxon>Streptophyta</taxon>
        <taxon>Embryophyta</taxon>
        <taxon>Bryophyta</taxon>
        <taxon>Sphagnophytina</taxon>
        <taxon>Sphagnopsida</taxon>
        <taxon>Sphagnales</taxon>
        <taxon>Sphagnaceae</taxon>
        <taxon>Sphagnum</taxon>
    </lineage>
</organism>
<feature type="non-terminal residue" evidence="2">
    <location>
        <position position="65"/>
    </location>
</feature>
<name>A0ABP0UWE8_9BRYO</name>
<keyword evidence="1" id="KW-1133">Transmembrane helix</keyword>
<reference evidence="2" key="1">
    <citation type="submission" date="2024-02" db="EMBL/GenBank/DDBJ databases">
        <authorList>
            <consortium name="ELIXIR-Norway"/>
            <consortium name="Elixir Norway"/>
        </authorList>
    </citation>
    <scope>NUCLEOTIDE SEQUENCE</scope>
</reference>
<dbReference type="Proteomes" id="UP001497512">
    <property type="component" value="Chromosome 7"/>
</dbReference>
<keyword evidence="3" id="KW-1185">Reference proteome</keyword>
<evidence type="ECO:0000313" key="2">
    <source>
        <dbReference type="EMBL" id="CAK9231647.1"/>
    </source>
</evidence>
<evidence type="ECO:0000313" key="3">
    <source>
        <dbReference type="Proteomes" id="UP001497512"/>
    </source>
</evidence>
<feature type="transmembrane region" description="Helical" evidence="1">
    <location>
        <begin position="27"/>
        <end position="47"/>
    </location>
</feature>
<protein>
    <submittedName>
        <fullName evidence="2">Uncharacterized protein</fullName>
    </submittedName>
</protein>
<gene>
    <name evidence="2" type="ORF">CSSPTR1EN2_LOCUS20826</name>
</gene>
<accession>A0ABP0UWE8</accession>
<dbReference type="EMBL" id="OZ019899">
    <property type="protein sequence ID" value="CAK9231647.1"/>
    <property type="molecule type" value="Genomic_DNA"/>
</dbReference>